<accession>A0AAE1C6D2</accession>
<feature type="region of interest" description="Disordered" evidence="1">
    <location>
        <begin position="526"/>
        <end position="572"/>
    </location>
</feature>
<evidence type="ECO:0000256" key="1">
    <source>
        <dbReference type="SAM" id="MobiDB-lite"/>
    </source>
</evidence>
<keyword evidence="3" id="KW-1185">Reference proteome</keyword>
<gene>
    <name evidence="2" type="ORF">LTR78_000197</name>
</gene>
<evidence type="ECO:0000313" key="2">
    <source>
        <dbReference type="EMBL" id="KAK3679821.1"/>
    </source>
</evidence>
<dbReference type="EMBL" id="JAUTXT010000001">
    <property type="protein sequence ID" value="KAK3679821.1"/>
    <property type="molecule type" value="Genomic_DNA"/>
</dbReference>
<organism evidence="2 3">
    <name type="scientific">Recurvomyces mirabilis</name>
    <dbReference type="NCBI Taxonomy" id="574656"/>
    <lineage>
        <taxon>Eukaryota</taxon>
        <taxon>Fungi</taxon>
        <taxon>Dikarya</taxon>
        <taxon>Ascomycota</taxon>
        <taxon>Pezizomycotina</taxon>
        <taxon>Dothideomycetes</taxon>
        <taxon>Dothideomycetidae</taxon>
        <taxon>Mycosphaerellales</taxon>
        <taxon>Teratosphaeriaceae</taxon>
        <taxon>Recurvomyces</taxon>
    </lineage>
</organism>
<sequence length="849" mass="93189">MSQTPGPGGFHHNHQQSDGRKLFHFHQQSVSYNGGGQQVPAPSSMMLIAQPQMLRSQFPPMPGMLPPPNFLQQAADLHNQAHAQAMQQHAQFMAQRSPAQIQQALPPSMPQQAQIGYTPSQAATPEGQCQQYQQQQPLQQQHQITAPPQGFVEEQDGSSEEGGDTDSEDERQVAEAARVAKAYQHQKEENERQRKHFDERQLATEKNMQTMQRIMAEQQRENQEQEVNEQRRREQDKAQRKYDEQVRLANEAAAKEAKDQALAAQKAAHEAERRQWQVQQAQEQETREAKENRRREKAEHRAQEKEAKEAAKLEKQHHKEEQAAAKREEERQQAILQFQQQQEKQNQDMAAMRQQLEYERSQKFEIEQSHSRELAALAAQSASWPQTGSAELQKVLAELQAHSLKDRDVARLVEETMSRQLQGVARSEDLENSVAKVQKSLGQLPASASAADVQDAVSKGIDDMVQKAAARYGKLPQRQAIEYGGLQQRIVSQPGRSRMIGLKSQHSTGSSKCELKALEAPGLEASSSWSSSALPAPIDHIPGLAEQRSKREPKALPAPGPEASKFKSIEALPAPIDHTSELANSVHASQASYNTSLARAKYGIQSHQHLAQGPATDTASIKLGGEHALVRSKKSSKAPAKANQSGSSKPLKPLMPAPMVDPSSFHLRVGLSKVAAIDAVAKANPSEPAFPSDGSLTARALKQLAAPASGSHHTVAPSVKPSDGNAVIRVKHYKEPKAAQTTMQHDDKAVGPAKLSKTHSATSLRPLAIGALATFSQLHAEPSSGKSKGPGSVKPSDENAMVRQKKAKDLVSVEPSGEQAVVRQKKDKGPVSIRPGDENAMVRYKKTDK</sequence>
<feature type="compositionally biased region" description="Low complexity" evidence="1">
    <location>
        <begin position="782"/>
        <end position="794"/>
    </location>
</feature>
<feature type="compositionally biased region" description="Acidic residues" evidence="1">
    <location>
        <begin position="153"/>
        <end position="169"/>
    </location>
</feature>
<dbReference type="AlphaFoldDB" id="A0AAE1C6D2"/>
<feature type="region of interest" description="Disordered" evidence="1">
    <location>
        <begin position="91"/>
        <end position="356"/>
    </location>
</feature>
<feature type="compositionally biased region" description="Basic and acidic residues" evidence="1">
    <location>
        <begin position="218"/>
        <end position="246"/>
    </location>
</feature>
<feature type="region of interest" description="Disordered" evidence="1">
    <location>
        <begin position="1"/>
        <end position="21"/>
    </location>
</feature>
<feature type="region of interest" description="Disordered" evidence="1">
    <location>
        <begin position="779"/>
        <end position="849"/>
    </location>
</feature>
<feature type="compositionally biased region" description="Basic and acidic residues" evidence="1">
    <location>
        <begin position="284"/>
        <end position="332"/>
    </location>
</feature>
<feature type="region of interest" description="Disordered" evidence="1">
    <location>
        <begin position="629"/>
        <end position="659"/>
    </location>
</feature>
<comment type="caution">
    <text evidence="2">The sequence shown here is derived from an EMBL/GenBank/DDBJ whole genome shotgun (WGS) entry which is preliminary data.</text>
</comment>
<feature type="compositionally biased region" description="Low complexity" evidence="1">
    <location>
        <begin position="333"/>
        <end position="344"/>
    </location>
</feature>
<evidence type="ECO:0000313" key="3">
    <source>
        <dbReference type="Proteomes" id="UP001274830"/>
    </source>
</evidence>
<reference evidence="2" key="1">
    <citation type="submission" date="2023-07" db="EMBL/GenBank/DDBJ databases">
        <title>Black Yeasts Isolated from many extreme environments.</title>
        <authorList>
            <person name="Coleine C."/>
            <person name="Stajich J.E."/>
            <person name="Selbmann L."/>
        </authorList>
    </citation>
    <scope>NUCLEOTIDE SEQUENCE</scope>
    <source>
        <strain evidence="2">CCFEE 5485</strain>
    </source>
</reference>
<feature type="compositionally biased region" description="Polar residues" evidence="1">
    <location>
        <begin position="97"/>
        <end position="123"/>
    </location>
</feature>
<feature type="region of interest" description="Disordered" evidence="1">
    <location>
        <begin position="705"/>
        <end position="761"/>
    </location>
</feature>
<dbReference type="Proteomes" id="UP001274830">
    <property type="component" value="Unassembled WGS sequence"/>
</dbReference>
<name>A0AAE1C6D2_9PEZI</name>
<proteinExistence type="predicted"/>
<feature type="compositionally biased region" description="Basic and acidic residues" evidence="1">
    <location>
        <begin position="185"/>
        <end position="203"/>
    </location>
</feature>
<feature type="compositionally biased region" description="Low complexity" evidence="1">
    <location>
        <begin position="128"/>
        <end position="143"/>
    </location>
</feature>
<protein>
    <submittedName>
        <fullName evidence="2">Uncharacterized protein</fullName>
    </submittedName>
</protein>